<gene>
    <name evidence="3" type="ORF">GCM10008938_01220</name>
</gene>
<dbReference type="EMBL" id="BMOD01000001">
    <property type="protein sequence ID" value="GGJ18967.1"/>
    <property type="molecule type" value="Genomic_DNA"/>
</dbReference>
<protein>
    <submittedName>
        <fullName evidence="3">Uncharacterized protein</fullName>
    </submittedName>
</protein>
<keyword evidence="2" id="KW-0732">Signal</keyword>
<proteinExistence type="predicted"/>
<evidence type="ECO:0000313" key="4">
    <source>
        <dbReference type="Proteomes" id="UP000632222"/>
    </source>
</evidence>
<organism evidence="3 4">
    <name type="scientific">Deinococcus roseus</name>
    <dbReference type="NCBI Taxonomy" id="392414"/>
    <lineage>
        <taxon>Bacteria</taxon>
        <taxon>Thermotogati</taxon>
        <taxon>Deinococcota</taxon>
        <taxon>Deinococci</taxon>
        <taxon>Deinococcales</taxon>
        <taxon>Deinococcaceae</taxon>
        <taxon>Deinococcus</taxon>
    </lineage>
</organism>
<feature type="signal peptide" evidence="2">
    <location>
        <begin position="1"/>
        <end position="20"/>
    </location>
</feature>
<name>A0ABQ2CTA8_9DEIO</name>
<evidence type="ECO:0000256" key="1">
    <source>
        <dbReference type="SAM" id="MobiDB-lite"/>
    </source>
</evidence>
<dbReference type="Proteomes" id="UP000632222">
    <property type="component" value="Unassembled WGS sequence"/>
</dbReference>
<sequence length="558" mass="61361">MKKHALVPLLCMLLGNPVLAAPKPEVPSGWSATQTEEVWTLVPNGLKKDQVFLLQVFPTTSLNGKDLQTWGKSFIQKSSSALGKSIQPLSFQQEEGFLVGSTGVMVQNQPLVLIYAVVGTGEDQAQVFLMVSSPDASLGQAYGKVLPDLIATAVRQNQNPPDPMVSGTSTGFNLPAGAKPGGKLDFGAYTCTKLFTDGDKNTYTLQLYENGEYRVGKDSTGNFKYQSQTGRIDIDVLYDLVNSADGDDLSVHYRDRNSRSVIYAENDYGLGIWKTTCLYAGENTIPSPTAQAAEEKRQEAEKNRFKWVTAPGKGVQASQMEALVIHYENEYDPRTLLTLPVPHLALLLKDGTAYLGLRVPPEDLDLQTSRKNEPEQWTKWKKTGKNILLLVKNKWTGFEADPVFPAKNNEKLNGEFKHMKSSYNFVLGGTTSSTFFTFDAKGKFEISTSSLFSTGNLQSINGESVSSASFRDREGSSGSTGYAGGNINGEGPTVVSSVQHNNQTPNPDMAGSYTLNGYTLQLKLGNGQVVRKLFFFFDDKKEDFWIEDASYYPSDRYE</sequence>
<evidence type="ECO:0000256" key="2">
    <source>
        <dbReference type="SAM" id="SignalP"/>
    </source>
</evidence>
<feature type="region of interest" description="Disordered" evidence="1">
    <location>
        <begin position="463"/>
        <end position="486"/>
    </location>
</feature>
<feature type="chain" id="PRO_5047281480" evidence="2">
    <location>
        <begin position="21"/>
        <end position="558"/>
    </location>
</feature>
<reference evidence="4" key="1">
    <citation type="journal article" date="2019" name="Int. J. Syst. Evol. Microbiol.">
        <title>The Global Catalogue of Microorganisms (GCM) 10K type strain sequencing project: providing services to taxonomists for standard genome sequencing and annotation.</title>
        <authorList>
            <consortium name="The Broad Institute Genomics Platform"/>
            <consortium name="The Broad Institute Genome Sequencing Center for Infectious Disease"/>
            <person name="Wu L."/>
            <person name="Ma J."/>
        </authorList>
    </citation>
    <scope>NUCLEOTIDE SEQUENCE [LARGE SCALE GENOMIC DNA]</scope>
    <source>
        <strain evidence="4">JCM 14370</strain>
    </source>
</reference>
<evidence type="ECO:0000313" key="3">
    <source>
        <dbReference type="EMBL" id="GGJ18967.1"/>
    </source>
</evidence>
<keyword evidence="4" id="KW-1185">Reference proteome</keyword>
<dbReference type="RefSeq" id="WP_188998245.1">
    <property type="nucleotide sequence ID" value="NZ_BMOD01000001.1"/>
</dbReference>
<accession>A0ABQ2CTA8</accession>
<comment type="caution">
    <text evidence="3">The sequence shown here is derived from an EMBL/GenBank/DDBJ whole genome shotgun (WGS) entry which is preliminary data.</text>
</comment>